<evidence type="ECO:0000313" key="5">
    <source>
        <dbReference type="Proteomes" id="UP000248987"/>
    </source>
</evidence>
<dbReference type="SUPFAM" id="SSF53474">
    <property type="entry name" value="alpha/beta-Hydrolases"/>
    <property type="match status" value="1"/>
</dbReference>
<comment type="caution">
    <text evidence="4">The sequence shown here is derived from an EMBL/GenBank/DDBJ whole genome shotgun (WGS) entry which is preliminary data.</text>
</comment>
<sequence>MANRDILMKKLIFYSFLLSATAVFSQAKVTTYTYAIKGMDTLQMDVYTPKKMKKNDSVPVLLWMHGGGFSGGSRSFPSEVKMAELAAENGYLGVFISYRLTRKGQLTGFGCDCPKAEKLLTFKNAAIDFMDAAKFIYDNKNELGADTTKIIAGGSSAGAEGMLNAVYMREYFIEDLKRYNEIKFAGVFSLAGAMVNADYVTKENALPSAFFHGTADNLVPFGSAAHHQCKPERKGYIMLDGSATIVERLLELEMPYYFYKVIGGRHELSSIPFEQLEGVFEFFNQTVIKKEIIQTVRIIRKT</sequence>
<keyword evidence="1" id="KW-0378">Hydrolase</keyword>
<evidence type="ECO:0000259" key="3">
    <source>
        <dbReference type="Pfam" id="PF00135"/>
    </source>
</evidence>
<evidence type="ECO:0000256" key="2">
    <source>
        <dbReference type="SAM" id="SignalP"/>
    </source>
</evidence>
<proteinExistence type="predicted"/>
<keyword evidence="5" id="KW-1185">Reference proteome</keyword>
<dbReference type="Proteomes" id="UP000248987">
    <property type="component" value="Unassembled WGS sequence"/>
</dbReference>
<dbReference type="Gene3D" id="3.40.50.1820">
    <property type="entry name" value="alpha/beta hydrolase"/>
    <property type="match status" value="1"/>
</dbReference>
<reference evidence="4 5" key="1">
    <citation type="submission" date="2018-06" db="EMBL/GenBank/DDBJ databases">
        <title>Genomic Encyclopedia of Archaeal and Bacterial Type Strains, Phase II (KMG-II): from individual species to whole genera.</title>
        <authorList>
            <person name="Goeker M."/>
        </authorList>
    </citation>
    <scope>NUCLEOTIDE SEQUENCE [LARGE SCALE GENOMIC DNA]</scope>
    <source>
        <strain evidence="4 5">DSM 12408</strain>
    </source>
</reference>
<dbReference type="EMBL" id="QLLQ01000002">
    <property type="protein sequence ID" value="RAJ26452.1"/>
    <property type="molecule type" value="Genomic_DNA"/>
</dbReference>
<dbReference type="InterPro" id="IPR050300">
    <property type="entry name" value="GDXG_lipolytic_enzyme"/>
</dbReference>
<protein>
    <submittedName>
        <fullName evidence="4">Carboxylesterase family protein</fullName>
    </submittedName>
</protein>
<evidence type="ECO:0000313" key="4">
    <source>
        <dbReference type="EMBL" id="RAJ26452.1"/>
    </source>
</evidence>
<dbReference type="PANTHER" id="PTHR48081">
    <property type="entry name" value="AB HYDROLASE SUPERFAMILY PROTEIN C4A8.06C"/>
    <property type="match status" value="1"/>
</dbReference>
<feature type="signal peptide" evidence="2">
    <location>
        <begin position="1"/>
        <end position="27"/>
    </location>
</feature>
<keyword evidence="2" id="KW-0732">Signal</keyword>
<name>A0A327SDI7_9FLAO</name>
<evidence type="ECO:0000256" key="1">
    <source>
        <dbReference type="ARBA" id="ARBA00022801"/>
    </source>
</evidence>
<accession>A0A327SDI7</accession>
<gene>
    <name evidence="4" type="ORF">LX77_00701</name>
</gene>
<dbReference type="AlphaFoldDB" id="A0A327SDI7"/>
<dbReference type="PANTHER" id="PTHR48081:SF6">
    <property type="entry name" value="PEPTIDASE S9 PROLYL OLIGOPEPTIDASE CATALYTIC DOMAIN-CONTAINING PROTEIN"/>
    <property type="match status" value="1"/>
</dbReference>
<dbReference type="GO" id="GO:0016787">
    <property type="term" value="F:hydrolase activity"/>
    <property type="evidence" value="ECO:0007669"/>
    <property type="project" value="UniProtKB-KW"/>
</dbReference>
<dbReference type="InterPro" id="IPR029058">
    <property type="entry name" value="AB_hydrolase_fold"/>
</dbReference>
<feature type="domain" description="Carboxylesterase type B" evidence="3">
    <location>
        <begin position="39"/>
        <end position="160"/>
    </location>
</feature>
<organism evidence="4 5">
    <name type="scientific">Gelidibacter algens</name>
    <dbReference type="NCBI Taxonomy" id="49280"/>
    <lineage>
        <taxon>Bacteria</taxon>
        <taxon>Pseudomonadati</taxon>
        <taxon>Bacteroidota</taxon>
        <taxon>Flavobacteriia</taxon>
        <taxon>Flavobacteriales</taxon>
        <taxon>Flavobacteriaceae</taxon>
        <taxon>Gelidibacter</taxon>
    </lineage>
</organism>
<dbReference type="InterPro" id="IPR002018">
    <property type="entry name" value="CarbesteraseB"/>
</dbReference>
<feature type="chain" id="PRO_5016252819" evidence="2">
    <location>
        <begin position="28"/>
        <end position="302"/>
    </location>
</feature>
<dbReference type="Pfam" id="PF00135">
    <property type="entry name" value="COesterase"/>
    <property type="match status" value="1"/>
</dbReference>